<dbReference type="EMBL" id="RXIC02000022">
    <property type="protein sequence ID" value="KAB1216371.1"/>
    <property type="molecule type" value="Genomic_DNA"/>
</dbReference>
<accession>A0A6A1VTX9</accession>
<organism evidence="1 2">
    <name type="scientific">Morella rubra</name>
    <name type="common">Chinese bayberry</name>
    <dbReference type="NCBI Taxonomy" id="262757"/>
    <lineage>
        <taxon>Eukaryota</taxon>
        <taxon>Viridiplantae</taxon>
        <taxon>Streptophyta</taxon>
        <taxon>Embryophyta</taxon>
        <taxon>Tracheophyta</taxon>
        <taxon>Spermatophyta</taxon>
        <taxon>Magnoliopsida</taxon>
        <taxon>eudicotyledons</taxon>
        <taxon>Gunneridae</taxon>
        <taxon>Pentapetalae</taxon>
        <taxon>rosids</taxon>
        <taxon>fabids</taxon>
        <taxon>Fagales</taxon>
        <taxon>Myricaceae</taxon>
        <taxon>Morella</taxon>
    </lineage>
</organism>
<dbReference type="Proteomes" id="UP000516437">
    <property type="component" value="Chromosome 4"/>
</dbReference>
<gene>
    <name evidence="1" type="ORF">CJ030_MR4G000604</name>
</gene>
<reference evidence="1 2" key="1">
    <citation type="journal article" date="2019" name="Plant Biotechnol. J.">
        <title>The red bayberry genome and genetic basis of sex determination.</title>
        <authorList>
            <person name="Jia H.M."/>
            <person name="Jia H.J."/>
            <person name="Cai Q.L."/>
            <person name="Wang Y."/>
            <person name="Zhao H.B."/>
            <person name="Yang W.F."/>
            <person name="Wang G.Y."/>
            <person name="Li Y.H."/>
            <person name="Zhan D.L."/>
            <person name="Shen Y.T."/>
            <person name="Niu Q.F."/>
            <person name="Chang L."/>
            <person name="Qiu J."/>
            <person name="Zhao L."/>
            <person name="Xie H.B."/>
            <person name="Fu W.Y."/>
            <person name="Jin J."/>
            <person name="Li X.W."/>
            <person name="Jiao Y."/>
            <person name="Zhou C.C."/>
            <person name="Tu T."/>
            <person name="Chai C.Y."/>
            <person name="Gao J.L."/>
            <person name="Fan L.J."/>
            <person name="van de Weg E."/>
            <person name="Wang J.Y."/>
            <person name="Gao Z.S."/>
        </authorList>
    </citation>
    <scope>NUCLEOTIDE SEQUENCE [LARGE SCALE GENOMIC DNA]</scope>
    <source>
        <tissue evidence="1">Leaves</tissue>
    </source>
</reference>
<sequence length="68" mass="7638">MHKSKTIPLGCSDTTTEINISRSWSFDASIKKTKFVPSSNSHEHCTAPGIIIHAVQLRRYYWSIGCVT</sequence>
<evidence type="ECO:0000313" key="2">
    <source>
        <dbReference type="Proteomes" id="UP000516437"/>
    </source>
</evidence>
<name>A0A6A1VTX9_9ROSI</name>
<comment type="caution">
    <text evidence="1">The sequence shown here is derived from an EMBL/GenBank/DDBJ whole genome shotgun (WGS) entry which is preliminary data.</text>
</comment>
<proteinExistence type="predicted"/>
<keyword evidence="2" id="KW-1185">Reference proteome</keyword>
<dbReference type="AlphaFoldDB" id="A0A6A1VTX9"/>
<protein>
    <submittedName>
        <fullName evidence="1">Uncharacterized protein</fullName>
    </submittedName>
</protein>
<evidence type="ECO:0000313" key="1">
    <source>
        <dbReference type="EMBL" id="KAB1216371.1"/>
    </source>
</evidence>